<keyword evidence="3" id="KW-1185">Reference proteome</keyword>
<dbReference type="Proteomes" id="UP000215931">
    <property type="component" value="Unassembled WGS sequence"/>
</dbReference>
<keyword evidence="1" id="KW-0472">Membrane</keyword>
<sequence>MAALFQRRGLPDPCRLEAQFWEQWPAAIRVAVKTRRAVMNNIIWLVGAIVIVIAILSFLGLR</sequence>
<evidence type="ECO:0000256" key="1">
    <source>
        <dbReference type="SAM" id="Phobius"/>
    </source>
</evidence>
<feature type="transmembrane region" description="Helical" evidence="1">
    <location>
        <begin position="42"/>
        <end position="61"/>
    </location>
</feature>
<reference evidence="2 3" key="1">
    <citation type="submission" date="2017-08" db="EMBL/GenBank/DDBJ databases">
        <title>Mesorhizobium wenxinae sp. nov., a novel rhizobial species isolated from root nodules of chickpea (Cicer arietinum L.).</title>
        <authorList>
            <person name="Zhang J."/>
        </authorList>
    </citation>
    <scope>NUCLEOTIDE SEQUENCE [LARGE SCALE GENOMIC DNA]</scope>
    <source>
        <strain evidence="3">WYCCWR 10019</strain>
    </source>
</reference>
<protein>
    <submittedName>
        <fullName evidence="2">Uncharacterized protein</fullName>
    </submittedName>
</protein>
<keyword evidence="1" id="KW-0812">Transmembrane</keyword>
<comment type="caution">
    <text evidence="2">The sequence shown here is derived from an EMBL/GenBank/DDBJ whole genome shotgun (WGS) entry which is preliminary data.</text>
</comment>
<proteinExistence type="predicted"/>
<organism evidence="2 3">
    <name type="scientific">Mesorhizobium wenxiniae</name>
    <dbReference type="NCBI Taxonomy" id="2014805"/>
    <lineage>
        <taxon>Bacteria</taxon>
        <taxon>Pseudomonadati</taxon>
        <taxon>Pseudomonadota</taxon>
        <taxon>Alphaproteobacteria</taxon>
        <taxon>Hyphomicrobiales</taxon>
        <taxon>Phyllobacteriaceae</taxon>
        <taxon>Mesorhizobium</taxon>
    </lineage>
</organism>
<gene>
    <name evidence="2" type="ORF">CIT31_12285</name>
</gene>
<evidence type="ECO:0000313" key="2">
    <source>
        <dbReference type="EMBL" id="PAP94892.1"/>
    </source>
</evidence>
<dbReference type="AlphaFoldDB" id="A0A271KGK6"/>
<name>A0A271KGK6_9HYPH</name>
<accession>A0A271KGK6</accession>
<evidence type="ECO:0000313" key="3">
    <source>
        <dbReference type="Proteomes" id="UP000215931"/>
    </source>
</evidence>
<keyword evidence="1" id="KW-1133">Transmembrane helix</keyword>
<dbReference type="EMBL" id="NPKH01000020">
    <property type="protein sequence ID" value="PAP94892.1"/>
    <property type="molecule type" value="Genomic_DNA"/>
</dbReference>